<accession>A0ABW9M6X7</accession>
<keyword evidence="1" id="KW-1133">Transmembrane helix</keyword>
<organism evidence="2 3">
    <name type="scientific">Anaerococcus martiniensis</name>
    <dbReference type="NCBI Taxonomy" id="3115615"/>
    <lineage>
        <taxon>Bacteria</taxon>
        <taxon>Bacillati</taxon>
        <taxon>Bacillota</taxon>
        <taxon>Tissierellia</taxon>
        <taxon>Tissierellales</taxon>
        <taxon>Peptoniphilaceae</taxon>
        <taxon>Anaerococcus</taxon>
    </lineage>
</organism>
<evidence type="ECO:0000313" key="2">
    <source>
        <dbReference type="EMBL" id="MFO3665103.1"/>
    </source>
</evidence>
<dbReference type="Gene3D" id="3.30.700.10">
    <property type="entry name" value="Glycoprotein, Type 4 Pilin"/>
    <property type="match status" value="1"/>
</dbReference>
<dbReference type="Proteomes" id="UP001637996">
    <property type="component" value="Unassembled WGS sequence"/>
</dbReference>
<feature type="transmembrane region" description="Helical" evidence="1">
    <location>
        <begin position="6"/>
        <end position="27"/>
    </location>
</feature>
<evidence type="ECO:0000256" key="1">
    <source>
        <dbReference type="SAM" id="Phobius"/>
    </source>
</evidence>
<sequence>MKKRGFTLIELIVVLAIMSIVLGIGLFRFNTIDKIKTEIEVQNLINDLQYAKAKAQTTGNTSIIFLNRNNYRIVSGDNYRKTQNLRYIELQRDYTSEVRFYSTGSVGGSDYFYIKYKFDHSDKNIYKLIIAPVGGRSRIEKI</sequence>
<keyword evidence="1" id="KW-0812">Transmembrane</keyword>
<keyword evidence="1" id="KW-0472">Membrane</keyword>
<dbReference type="RefSeq" id="WP_410030823.1">
    <property type="nucleotide sequence ID" value="NZ_JBGMEI010000002.1"/>
</dbReference>
<keyword evidence="3" id="KW-1185">Reference proteome</keyword>
<dbReference type="SUPFAM" id="SSF54523">
    <property type="entry name" value="Pili subunits"/>
    <property type="match status" value="1"/>
</dbReference>
<comment type="caution">
    <text evidence="2">The sequence shown here is derived from an EMBL/GenBank/DDBJ whole genome shotgun (WGS) entry which is preliminary data.</text>
</comment>
<evidence type="ECO:0000313" key="3">
    <source>
        <dbReference type="Proteomes" id="UP001637996"/>
    </source>
</evidence>
<name>A0ABW9M6X7_9FIRM</name>
<dbReference type="InterPro" id="IPR012902">
    <property type="entry name" value="N_methyl_site"/>
</dbReference>
<gene>
    <name evidence="2" type="ORF">ACCQ41_02385</name>
</gene>
<dbReference type="NCBIfam" id="TIGR02532">
    <property type="entry name" value="IV_pilin_GFxxxE"/>
    <property type="match status" value="1"/>
</dbReference>
<protein>
    <submittedName>
        <fullName evidence="2">Tfp pilus assembly protein FimT/FimU</fullName>
    </submittedName>
</protein>
<dbReference type="EMBL" id="JBGMEI010000002">
    <property type="protein sequence ID" value="MFO3665103.1"/>
    <property type="molecule type" value="Genomic_DNA"/>
</dbReference>
<dbReference type="Pfam" id="PF07963">
    <property type="entry name" value="N_methyl"/>
    <property type="match status" value="1"/>
</dbReference>
<dbReference type="InterPro" id="IPR045584">
    <property type="entry name" value="Pilin-like"/>
</dbReference>
<reference evidence="2 3" key="1">
    <citation type="journal article" date="2025" name="Anaerobe">
        <title>Description of Anaerococcus kampingiae sp. nov., Anaerococcus groningensis sp. nov., Anaerococcus martiniensis sp. nov., and Anaerococcus cruorum sp. nov., isolated from human clinical specimens.</title>
        <authorList>
            <person name="Boiten K.E."/>
            <person name="Meijer J."/>
            <person name="van Wezel E.M."/>
            <person name="Veloo A.C.M."/>
        </authorList>
    </citation>
    <scope>NUCLEOTIDE SEQUENCE [LARGE SCALE GENOMIC DNA]</scope>
    <source>
        <strain evidence="2 3">ENR0831</strain>
    </source>
</reference>
<proteinExistence type="predicted"/>